<dbReference type="AlphaFoldDB" id="A0A6A3CJW9"/>
<evidence type="ECO:0000256" key="3">
    <source>
        <dbReference type="ARBA" id="ARBA00022527"/>
    </source>
</evidence>
<evidence type="ECO:0000256" key="12">
    <source>
        <dbReference type="ARBA" id="ARBA00022989"/>
    </source>
</evidence>
<dbReference type="InterPro" id="IPR032675">
    <property type="entry name" value="LRR_dom_sf"/>
</dbReference>
<protein>
    <recommendedName>
        <fullName evidence="2">non-specific serine/threonine protein kinase</fullName>
        <ecNumber evidence="2">2.7.11.1</ecNumber>
    </recommendedName>
</protein>
<dbReference type="GO" id="GO:0005524">
    <property type="term" value="F:ATP binding"/>
    <property type="evidence" value="ECO:0007669"/>
    <property type="project" value="UniProtKB-UniRule"/>
</dbReference>
<evidence type="ECO:0000256" key="14">
    <source>
        <dbReference type="ARBA" id="ARBA00023170"/>
    </source>
</evidence>
<evidence type="ECO:0000313" key="21">
    <source>
        <dbReference type="EMBL" id="KAE8729660.1"/>
    </source>
</evidence>
<gene>
    <name evidence="21" type="ORF">F3Y22_tig00003435pilonHSYRG00024</name>
</gene>
<evidence type="ECO:0000256" key="10">
    <source>
        <dbReference type="ARBA" id="ARBA00022777"/>
    </source>
</evidence>
<evidence type="ECO:0000313" key="22">
    <source>
        <dbReference type="Proteomes" id="UP000436088"/>
    </source>
</evidence>
<evidence type="ECO:0000256" key="1">
    <source>
        <dbReference type="ARBA" id="ARBA00004479"/>
    </source>
</evidence>
<keyword evidence="15" id="KW-0325">Glycoprotein</keyword>
<keyword evidence="7 19" id="KW-0732">Signal</keyword>
<dbReference type="GO" id="GO:0016020">
    <property type="term" value="C:membrane"/>
    <property type="evidence" value="ECO:0007669"/>
    <property type="project" value="UniProtKB-SubCell"/>
</dbReference>
<comment type="catalytic activity">
    <reaction evidence="17">
        <text>L-seryl-[protein] + ATP = O-phospho-L-seryl-[protein] + ADP + H(+)</text>
        <dbReference type="Rhea" id="RHEA:17989"/>
        <dbReference type="Rhea" id="RHEA-COMP:9863"/>
        <dbReference type="Rhea" id="RHEA-COMP:11604"/>
        <dbReference type="ChEBI" id="CHEBI:15378"/>
        <dbReference type="ChEBI" id="CHEBI:29999"/>
        <dbReference type="ChEBI" id="CHEBI:30616"/>
        <dbReference type="ChEBI" id="CHEBI:83421"/>
        <dbReference type="ChEBI" id="CHEBI:456216"/>
        <dbReference type="EC" id="2.7.11.1"/>
    </reaction>
</comment>
<feature type="signal peptide" evidence="19">
    <location>
        <begin position="1"/>
        <end position="25"/>
    </location>
</feature>
<evidence type="ECO:0000256" key="17">
    <source>
        <dbReference type="ARBA" id="ARBA00048679"/>
    </source>
</evidence>
<dbReference type="InterPro" id="IPR013210">
    <property type="entry name" value="LRR_N_plant-typ"/>
</dbReference>
<dbReference type="GO" id="GO:0042803">
    <property type="term" value="F:protein homodimerization activity"/>
    <property type="evidence" value="ECO:0007669"/>
    <property type="project" value="UniProtKB-ARBA"/>
</dbReference>
<dbReference type="InterPro" id="IPR000719">
    <property type="entry name" value="Prot_kinase_dom"/>
</dbReference>
<dbReference type="InterPro" id="IPR017441">
    <property type="entry name" value="Protein_kinase_ATP_BS"/>
</dbReference>
<keyword evidence="10" id="KW-0418">Kinase</keyword>
<keyword evidence="4" id="KW-0433">Leucine-rich repeat</keyword>
<dbReference type="Proteomes" id="UP000436088">
    <property type="component" value="Unassembled WGS sequence"/>
</dbReference>
<name>A0A6A3CJW9_HIBSY</name>
<evidence type="ECO:0000256" key="19">
    <source>
        <dbReference type="SAM" id="SignalP"/>
    </source>
</evidence>
<accession>A0A6A3CJW9</accession>
<dbReference type="Pfam" id="PF08263">
    <property type="entry name" value="LRRNT_2"/>
    <property type="match status" value="1"/>
</dbReference>
<evidence type="ECO:0000256" key="11">
    <source>
        <dbReference type="ARBA" id="ARBA00022840"/>
    </source>
</evidence>
<dbReference type="PANTHER" id="PTHR48056:SF81">
    <property type="entry name" value="RECEPTOR PROTEIN-TYROSINE KINASE CEPR1"/>
    <property type="match status" value="1"/>
</dbReference>
<keyword evidence="9 18" id="KW-0547">Nucleotide-binding</keyword>
<dbReference type="EC" id="2.7.11.1" evidence="2"/>
<feature type="chain" id="PRO_5025539609" description="non-specific serine/threonine protein kinase" evidence="19">
    <location>
        <begin position="26"/>
        <end position="435"/>
    </location>
</feature>
<organism evidence="21 22">
    <name type="scientific">Hibiscus syriacus</name>
    <name type="common">Rose of Sharon</name>
    <dbReference type="NCBI Taxonomy" id="106335"/>
    <lineage>
        <taxon>Eukaryota</taxon>
        <taxon>Viridiplantae</taxon>
        <taxon>Streptophyta</taxon>
        <taxon>Embryophyta</taxon>
        <taxon>Tracheophyta</taxon>
        <taxon>Spermatophyta</taxon>
        <taxon>Magnoliopsida</taxon>
        <taxon>eudicotyledons</taxon>
        <taxon>Gunneridae</taxon>
        <taxon>Pentapetalae</taxon>
        <taxon>rosids</taxon>
        <taxon>malvids</taxon>
        <taxon>Malvales</taxon>
        <taxon>Malvaceae</taxon>
        <taxon>Malvoideae</taxon>
        <taxon>Hibiscus</taxon>
    </lineage>
</organism>
<evidence type="ECO:0000256" key="9">
    <source>
        <dbReference type="ARBA" id="ARBA00022741"/>
    </source>
</evidence>
<keyword evidence="22" id="KW-1185">Reference proteome</keyword>
<keyword evidence="11 18" id="KW-0067">ATP-binding</keyword>
<comment type="caution">
    <text evidence="21">The sequence shown here is derived from an EMBL/GenBank/DDBJ whole genome shotgun (WGS) entry which is preliminary data.</text>
</comment>
<dbReference type="SUPFAM" id="SSF56112">
    <property type="entry name" value="Protein kinase-like (PK-like)"/>
    <property type="match status" value="1"/>
</dbReference>
<dbReference type="GO" id="GO:0004674">
    <property type="term" value="F:protein serine/threonine kinase activity"/>
    <property type="evidence" value="ECO:0007669"/>
    <property type="project" value="UniProtKB-KW"/>
</dbReference>
<evidence type="ECO:0000256" key="16">
    <source>
        <dbReference type="ARBA" id="ARBA00047899"/>
    </source>
</evidence>
<dbReference type="Gene3D" id="3.30.200.20">
    <property type="entry name" value="Phosphorylase Kinase, domain 1"/>
    <property type="match status" value="1"/>
</dbReference>
<dbReference type="InterPro" id="IPR011009">
    <property type="entry name" value="Kinase-like_dom_sf"/>
</dbReference>
<evidence type="ECO:0000256" key="18">
    <source>
        <dbReference type="PROSITE-ProRule" id="PRU10141"/>
    </source>
</evidence>
<evidence type="ECO:0000256" key="15">
    <source>
        <dbReference type="ARBA" id="ARBA00023180"/>
    </source>
</evidence>
<dbReference type="FunFam" id="3.30.200.20:FF:000357">
    <property type="entry name" value="serine/threonine-protein kinase-like protein CCR1"/>
    <property type="match status" value="1"/>
</dbReference>
<evidence type="ECO:0000256" key="13">
    <source>
        <dbReference type="ARBA" id="ARBA00023136"/>
    </source>
</evidence>
<keyword evidence="8" id="KW-0677">Repeat</keyword>
<comment type="subcellular location">
    <subcellularLocation>
        <location evidence="1">Membrane</location>
        <topology evidence="1">Single-pass type I membrane protein</topology>
    </subcellularLocation>
</comment>
<evidence type="ECO:0000256" key="2">
    <source>
        <dbReference type="ARBA" id="ARBA00012513"/>
    </source>
</evidence>
<dbReference type="PROSITE" id="PS50011">
    <property type="entry name" value="PROTEIN_KINASE_DOM"/>
    <property type="match status" value="1"/>
</dbReference>
<evidence type="ECO:0000259" key="20">
    <source>
        <dbReference type="PROSITE" id="PS50011"/>
    </source>
</evidence>
<dbReference type="GO" id="GO:0033612">
    <property type="term" value="F:receptor serine/threonine kinase binding"/>
    <property type="evidence" value="ECO:0007669"/>
    <property type="project" value="TreeGrafter"/>
</dbReference>
<evidence type="ECO:0000256" key="8">
    <source>
        <dbReference type="ARBA" id="ARBA00022737"/>
    </source>
</evidence>
<sequence>MRPSLSFSCFLLIVALVQFIAFSSSSEQPSVLCHSDERRALMQFKESFIIDKHACSATSSSYPKVDSWDSQGVDCCSWDGVECDQMTGVVIGLDLSSGCLYGSINSSNSLFRLLHLQKLNLAFNDFNHSLIPSALGNLSMLTYLNLSSSVFSGQIPSEISKLYRLSSLDLSNNQEFNPFRRGVVNQVVYSDIQYTSLYSSGYPFFQHGIIRQTVLTLVFVPCILLFLRCRRLPFPAPLKMEGRRRCTLKADRVCDYNCSSCNSVECFSNCSLSSNSDAANGSKNERLHNCRCKAKVSKSMKANEVASCRKENIKIRSDFDELKIRRARMFNYEELERATGGFKEESVVGKGSFSCVYKGVLKDGTVVAVIKAIMSSDKQKNSKEFHTELDLLSRLNHAHLLNLLGYCEEGGERLLIYEFMAHGSLHQHLHGKNKA</sequence>
<dbReference type="SUPFAM" id="SSF52058">
    <property type="entry name" value="L domain-like"/>
    <property type="match status" value="1"/>
</dbReference>
<keyword evidence="5" id="KW-0808">Transferase</keyword>
<reference evidence="21" key="1">
    <citation type="submission" date="2019-09" db="EMBL/GenBank/DDBJ databases">
        <title>Draft genome information of white flower Hibiscus syriacus.</title>
        <authorList>
            <person name="Kim Y.-M."/>
        </authorList>
    </citation>
    <scope>NUCLEOTIDE SEQUENCE [LARGE SCALE GENOMIC DNA]</scope>
    <source>
        <strain evidence="21">YM2019G1</strain>
    </source>
</reference>
<dbReference type="EMBL" id="VEPZ02000220">
    <property type="protein sequence ID" value="KAE8729660.1"/>
    <property type="molecule type" value="Genomic_DNA"/>
</dbReference>
<keyword evidence="12" id="KW-1133">Transmembrane helix</keyword>
<feature type="binding site" evidence="18">
    <location>
        <position position="371"/>
    </location>
    <ligand>
        <name>ATP</name>
        <dbReference type="ChEBI" id="CHEBI:30616"/>
    </ligand>
</feature>
<dbReference type="PANTHER" id="PTHR48056">
    <property type="entry name" value="LRR RECEPTOR-LIKE SERINE/THREONINE-PROTEIN KINASE-RELATED"/>
    <property type="match status" value="1"/>
</dbReference>
<comment type="catalytic activity">
    <reaction evidence="16">
        <text>L-threonyl-[protein] + ATP = O-phospho-L-threonyl-[protein] + ADP + H(+)</text>
        <dbReference type="Rhea" id="RHEA:46608"/>
        <dbReference type="Rhea" id="RHEA-COMP:11060"/>
        <dbReference type="Rhea" id="RHEA-COMP:11605"/>
        <dbReference type="ChEBI" id="CHEBI:15378"/>
        <dbReference type="ChEBI" id="CHEBI:30013"/>
        <dbReference type="ChEBI" id="CHEBI:30616"/>
        <dbReference type="ChEBI" id="CHEBI:61977"/>
        <dbReference type="ChEBI" id="CHEBI:456216"/>
        <dbReference type="EC" id="2.7.11.1"/>
    </reaction>
</comment>
<keyword evidence="14" id="KW-0675">Receptor</keyword>
<evidence type="ECO:0000256" key="4">
    <source>
        <dbReference type="ARBA" id="ARBA00022614"/>
    </source>
</evidence>
<dbReference type="Gene3D" id="3.80.10.10">
    <property type="entry name" value="Ribonuclease Inhibitor"/>
    <property type="match status" value="2"/>
</dbReference>
<evidence type="ECO:0000256" key="6">
    <source>
        <dbReference type="ARBA" id="ARBA00022692"/>
    </source>
</evidence>
<feature type="domain" description="Protein kinase" evidence="20">
    <location>
        <begin position="342"/>
        <end position="435"/>
    </location>
</feature>
<dbReference type="InterPro" id="IPR001245">
    <property type="entry name" value="Ser-Thr/Tyr_kinase_cat_dom"/>
</dbReference>
<proteinExistence type="predicted"/>
<dbReference type="PROSITE" id="PS00107">
    <property type="entry name" value="PROTEIN_KINASE_ATP"/>
    <property type="match status" value="1"/>
</dbReference>
<dbReference type="InterPro" id="IPR050647">
    <property type="entry name" value="Plant_LRR-RLKs"/>
</dbReference>
<evidence type="ECO:0000256" key="7">
    <source>
        <dbReference type="ARBA" id="ARBA00022729"/>
    </source>
</evidence>
<keyword evidence="3" id="KW-0723">Serine/threonine-protein kinase</keyword>
<keyword evidence="13" id="KW-0472">Membrane</keyword>
<evidence type="ECO:0000256" key="5">
    <source>
        <dbReference type="ARBA" id="ARBA00022679"/>
    </source>
</evidence>
<dbReference type="Pfam" id="PF07714">
    <property type="entry name" value="PK_Tyr_Ser-Thr"/>
    <property type="match status" value="1"/>
</dbReference>
<keyword evidence="6" id="KW-0812">Transmembrane</keyword>